<comment type="caution">
    <text evidence="3">The sequence shown here is derived from an EMBL/GenBank/DDBJ whole genome shotgun (WGS) entry which is preliminary data.</text>
</comment>
<dbReference type="InterPro" id="IPR046347">
    <property type="entry name" value="bZIP_sf"/>
</dbReference>
<evidence type="ECO:0000313" key="4">
    <source>
        <dbReference type="Proteomes" id="UP001146793"/>
    </source>
</evidence>
<feature type="compositionally biased region" description="Basic and acidic residues" evidence="1">
    <location>
        <begin position="54"/>
        <end position="64"/>
    </location>
</feature>
<dbReference type="Proteomes" id="UP001146793">
    <property type="component" value="Unassembled WGS sequence"/>
</dbReference>
<feature type="compositionally biased region" description="Low complexity" evidence="1">
    <location>
        <begin position="220"/>
        <end position="230"/>
    </location>
</feature>
<proteinExistence type="predicted"/>
<dbReference type="EMBL" id="JANTQA010000063">
    <property type="protein sequence ID" value="KAJ3427283.1"/>
    <property type="molecule type" value="Genomic_DNA"/>
</dbReference>
<protein>
    <submittedName>
        <fullName evidence="3">X-box binding protein</fullName>
    </submittedName>
</protein>
<evidence type="ECO:0000313" key="3">
    <source>
        <dbReference type="EMBL" id="KAJ3427283.1"/>
    </source>
</evidence>
<dbReference type="Gene3D" id="1.20.5.170">
    <property type="match status" value="1"/>
</dbReference>
<feature type="compositionally biased region" description="Basic residues" evidence="1">
    <location>
        <begin position="92"/>
        <end position="108"/>
    </location>
</feature>
<dbReference type="InterPro" id="IPR004827">
    <property type="entry name" value="bZIP"/>
</dbReference>
<name>A0AAV7YBU7_9EUKA</name>
<dbReference type="GO" id="GO:0003700">
    <property type="term" value="F:DNA-binding transcription factor activity"/>
    <property type="evidence" value="ECO:0007669"/>
    <property type="project" value="InterPro"/>
</dbReference>
<dbReference type="PROSITE" id="PS00036">
    <property type="entry name" value="BZIP_BASIC"/>
    <property type="match status" value="1"/>
</dbReference>
<gene>
    <name evidence="3" type="ORF">M0812_26863</name>
</gene>
<accession>A0AAV7YBU7</accession>
<dbReference type="SUPFAM" id="SSF57959">
    <property type="entry name" value="Leucine zipper domain"/>
    <property type="match status" value="1"/>
</dbReference>
<feature type="domain" description="BZIP" evidence="2">
    <location>
        <begin position="147"/>
        <end position="210"/>
    </location>
</feature>
<dbReference type="SMART" id="SM00338">
    <property type="entry name" value="BRLZ"/>
    <property type="match status" value="1"/>
</dbReference>
<sequence>MDLQIEFNNPQETLLNPLDLDQLFESNCPKDALSFMGDFVLTSEFNNFLQENAQEKEKDHENQKQRKHSNKKTTSPNAKATRKRKMEETKLNSKKKAQNKKQITKKKQNPPQLKKKCEPIWVTNVEGTKVDLLGVMSKKMFHLLTDEQKKRRKKLKNRISAEASRNKAKKRLETLQYEVDKLNQENESLTKQVEDFQSEKELMRKEIESLREILLKQQKEQGQQSKSNNNLKKEEQEQEQEVDVKEENNQESELFNETLECLSQIQSPPFDDIEYIFDQNLNYLNKFNPSTNQTTEIQNNEICNTLESFIDFQF</sequence>
<dbReference type="Pfam" id="PF00170">
    <property type="entry name" value="bZIP_1"/>
    <property type="match status" value="1"/>
</dbReference>
<reference evidence="3" key="1">
    <citation type="submission" date="2022-08" db="EMBL/GenBank/DDBJ databases">
        <title>Novel sulphate-reducing endosymbionts in the free-living metamonad Anaeramoeba.</title>
        <authorList>
            <person name="Jerlstrom-Hultqvist J."/>
            <person name="Cepicka I."/>
            <person name="Gallot-Lavallee L."/>
            <person name="Salas-Leiva D."/>
            <person name="Curtis B.A."/>
            <person name="Zahonova K."/>
            <person name="Pipaliya S."/>
            <person name="Dacks J."/>
            <person name="Roger A.J."/>
        </authorList>
    </citation>
    <scope>NUCLEOTIDE SEQUENCE</scope>
    <source>
        <strain evidence="3">Busselton2</strain>
    </source>
</reference>
<dbReference type="PROSITE" id="PS50217">
    <property type="entry name" value="BZIP"/>
    <property type="match status" value="1"/>
</dbReference>
<dbReference type="AlphaFoldDB" id="A0AAV7YBU7"/>
<organism evidence="3 4">
    <name type="scientific">Anaeramoeba flamelloides</name>
    <dbReference type="NCBI Taxonomy" id="1746091"/>
    <lineage>
        <taxon>Eukaryota</taxon>
        <taxon>Metamonada</taxon>
        <taxon>Anaeramoebidae</taxon>
        <taxon>Anaeramoeba</taxon>
    </lineage>
</organism>
<evidence type="ECO:0000256" key="1">
    <source>
        <dbReference type="SAM" id="MobiDB-lite"/>
    </source>
</evidence>
<evidence type="ECO:0000259" key="2">
    <source>
        <dbReference type="PROSITE" id="PS50217"/>
    </source>
</evidence>
<feature type="region of interest" description="Disordered" evidence="1">
    <location>
        <begin position="218"/>
        <end position="250"/>
    </location>
</feature>
<feature type="region of interest" description="Disordered" evidence="1">
    <location>
        <begin position="54"/>
        <end position="115"/>
    </location>
</feature>